<dbReference type="Proteomes" id="UP001546774">
    <property type="component" value="Unassembled WGS sequence"/>
</dbReference>
<evidence type="ECO:0000256" key="2">
    <source>
        <dbReference type="SAM" id="Phobius"/>
    </source>
</evidence>
<dbReference type="Pfam" id="PF06541">
    <property type="entry name" value="ABC_trans_CmpB"/>
    <property type="match status" value="1"/>
</dbReference>
<name>A0ABV1H412_9FIRM</name>
<dbReference type="EMBL" id="JBBMFS010000003">
    <property type="protein sequence ID" value="MEQ2554445.1"/>
    <property type="molecule type" value="Genomic_DNA"/>
</dbReference>
<gene>
    <name evidence="3" type="ORF">WMO37_05350</name>
</gene>
<sequence length="267" mass="30592">MIENYSITEWIAFFFIYSFLGWCIESAIVSFNKRKLTNRGFLKGPMLPLYGSGAVIMLLSTLWAKDNYVLVYICGTIGATALEYVTGVLMEMMFNMRYWDYSNKKFQIHGYICLTSSLFWGVLTVLLVCFVHIPVAALVASVPANILRVGLFFIIAVASVDTVDAFKKALDFQKLLTYETRIKNELSELTERLNDAKGVFTDKNNERSREFFSMQEARAERLRLELDAVKEKAGKFKNSMLNSFPSATSNKFGEALDEFKEYFNRKK</sequence>
<feature type="transmembrane region" description="Helical" evidence="2">
    <location>
        <begin position="12"/>
        <end position="32"/>
    </location>
</feature>
<dbReference type="InterPro" id="IPR010540">
    <property type="entry name" value="CmpB_TMEM229"/>
</dbReference>
<feature type="transmembrane region" description="Helical" evidence="2">
    <location>
        <begin position="111"/>
        <end position="140"/>
    </location>
</feature>
<reference evidence="3" key="1">
    <citation type="submission" date="2024-03" db="EMBL/GenBank/DDBJ databases">
        <title>Human intestinal bacterial collection.</title>
        <authorList>
            <person name="Pauvert C."/>
            <person name="Hitch T.C.A."/>
            <person name="Clavel T."/>
        </authorList>
    </citation>
    <scope>NUCLEOTIDE SEQUENCE [LARGE SCALE GENOMIC DNA]</scope>
    <source>
        <strain evidence="3">CLA-AA-H89B</strain>
    </source>
</reference>
<protein>
    <submittedName>
        <fullName evidence="3">ABC transporter permease</fullName>
    </submittedName>
</protein>
<evidence type="ECO:0000256" key="1">
    <source>
        <dbReference type="SAM" id="Coils"/>
    </source>
</evidence>
<accession>A0ABV1H412</accession>
<organism evidence="3 4">
    <name type="scientific">Lachnospira intestinalis</name>
    <dbReference type="NCBI Taxonomy" id="3133158"/>
    <lineage>
        <taxon>Bacteria</taxon>
        <taxon>Bacillati</taxon>
        <taxon>Bacillota</taxon>
        <taxon>Clostridia</taxon>
        <taxon>Lachnospirales</taxon>
        <taxon>Lachnospiraceae</taxon>
        <taxon>Lachnospira</taxon>
    </lineage>
</organism>
<keyword evidence="2" id="KW-0472">Membrane</keyword>
<feature type="transmembrane region" description="Helical" evidence="2">
    <location>
        <begin position="44"/>
        <end position="63"/>
    </location>
</feature>
<comment type="caution">
    <text evidence="3">The sequence shown here is derived from an EMBL/GenBank/DDBJ whole genome shotgun (WGS) entry which is preliminary data.</text>
</comment>
<feature type="coiled-coil region" evidence="1">
    <location>
        <begin position="179"/>
        <end position="239"/>
    </location>
</feature>
<keyword evidence="4" id="KW-1185">Reference proteome</keyword>
<keyword evidence="2" id="KW-0812">Transmembrane</keyword>
<evidence type="ECO:0000313" key="4">
    <source>
        <dbReference type="Proteomes" id="UP001546774"/>
    </source>
</evidence>
<keyword evidence="2" id="KW-1133">Transmembrane helix</keyword>
<keyword evidence="1" id="KW-0175">Coiled coil</keyword>
<feature type="transmembrane region" description="Helical" evidence="2">
    <location>
        <begin position="146"/>
        <end position="166"/>
    </location>
</feature>
<proteinExistence type="predicted"/>
<feature type="transmembrane region" description="Helical" evidence="2">
    <location>
        <begin position="69"/>
        <end position="90"/>
    </location>
</feature>
<evidence type="ECO:0000313" key="3">
    <source>
        <dbReference type="EMBL" id="MEQ2554445.1"/>
    </source>
</evidence>